<keyword evidence="1" id="KW-0812">Transmembrane</keyword>
<name>A0A8S0Z510_ARCPL</name>
<reference evidence="3 4" key="1">
    <citation type="submission" date="2020-04" db="EMBL/GenBank/DDBJ databases">
        <authorList>
            <person name="Wallbank WR R."/>
            <person name="Pardo Diaz C."/>
            <person name="Kozak K."/>
            <person name="Martin S."/>
            <person name="Jiggins C."/>
            <person name="Moest M."/>
            <person name="Warren A I."/>
            <person name="Byers J.R.P. K."/>
            <person name="Montejo-Kovacevich G."/>
            <person name="Yen C E."/>
        </authorList>
    </citation>
    <scope>NUCLEOTIDE SEQUENCE [LARGE SCALE GENOMIC DNA]</scope>
</reference>
<evidence type="ECO:0000313" key="3">
    <source>
        <dbReference type="EMBL" id="CAB3227747.1"/>
    </source>
</evidence>
<gene>
    <name evidence="3" type="ORF">APLA_LOCUS3230</name>
</gene>
<feature type="signal peptide" evidence="2">
    <location>
        <begin position="1"/>
        <end position="21"/>
    </location>
</feature>
<organism evidence="3 4">
    <name type="scientific">Arctia plantaginis</name>
    <name type="common">Wood tiger moth</name>
    <name type="synonym">Phalaena plantaginis</name>
    <dbReference type="NCBI Taxonomy" id="874455"/>
    <lineage>
        <taxon>Eukaryota</taxon>
        <taxon>Metazoa</taxon>
        <taxon>Ecdysozoa</taxon>
        <taxon>Arthropoda</taxon>
        <taxon>Hexapoda</taxon>
        <taxon>Insecta</taxon>
        <taxon>Pterygota</taxon>
        <taxon>Neoptera</taxon>
        <taxon>Endopterygota</taxon>
        <taxon>Lepidoptera</taxon>
        <taxon>Glossata</taxon>
        <taxon>Ditrysia</taxon>
        <taxon>Noctuoidea</taxon>
        <taxon>Erebidae</taxon>
        <taxon>Arctiinae</taxon>
        <taxon>Arctia</taxon>
    </lineage>
</organism>
<evidence type="ECO:0000313" key="4">
    <source>
        <dbReference type="Proteomes" id="UP000494256"/>
    </source>
</evidence>
<evidence type="ECO:0000256" key="2">
    <source>
        <dbReference type="SAM" id="SignalP"/>
    </source>
</evidence>
<dbReference type="OrthoDB" id="7482633at2759"/>
<feature type="transmembrane region" description="Helical" evidence="1">
    <location>
        <begin position="363"/>
        <end position="388"/>
    </location>
</feature>
<keyword evidence="2" id="KW-0732">Signal</keyword>
<keyword evidence="1" id="KW-0472">Membrane</keyword>
<sequence>MLKTQLKLIIVLLVSECKINQDFPVALLVNNVQQNTRKHHHSVIYNYGDGDVVDVSCVCLKSKCDLQMNYDYATMLDDAFKSKYSSYGVGFRFRLEVAHNYSQITCNCIDCQETILVTFILQHAFNNVLNLKINSLVVREVRPRPVKRFYILMTNAFQEKEYINIECDANKEDVVLHMNTNALSQNAKIRYLNQTKRNIHLKISCDNCHLTFTAEDEKRKQKQMELLFEVIRFPLLDNRPQLVVDLPREKVLMDFYNYEGQNVIYYEFDDGDRLNLNCYTPSRYTFQSVITFISPVTKQISPYSIQSEFQLSSSLDNKTIQCLLTRGTDDTGSISQEKWGQAIIRLHQKKRNTSEYYQLQDTYTIIFCSLAGIVVIILVLFLLYRYWWRRRQKDSSKMSFDDIALELKSSRPTTLSTSENDYHIYECITDEKRISYRGIERYVNIAQGAGISRKCETGLYANVS</sequence>
<dbReference type="EMBL" id="CADEBD010000279">
    <property type="protein sequence ID" value="CAB3227747.1"/>
    <property type="molecule type" value="Genomic_DNA"/>
</dbReference>
<dbReference type="Proteomes" id="UP000494256">
    <property type="component" value="Unassembled WGS sequence"/>
</dbReference>
<comment type="caution">
    <text evidence="3">The sequence shown here is derived from an EMBL/GenBank/DDBJ whole genome shotgun (WGS) entry which is preliminary data.</text>
</comment>
<accession>A0A8S0Z510</accession>
<feature type="chain" id="PRO_5035762872" evidence="2">
    <location>
        <begin position="22"/>
        <end position="464"/>
    </location>
</feature>
<evidence type="ECO:0000256" key="1">
    <source>
        <dbReference type="SAM" id="Phobius"/>
    </source>
</evidence>
<proteinExistence type="predicted"/>
<keyword evidence="1" id="KW-1133">Transmembrane helix</keyword>
<dbReference type="AlphaFoldDB" id="A0A8S0Z510"/>
<protein>
    <submittedName>
        <fullName evidence="3">Uncharacterized protein</fullName>
    </submittedName>
</protein>